<feature type="transmembrane region" description="Helical" evidence="2">
    <location>
        <begin position="476"/>
        <end position="495"/>
    </location>
</feature>
<dbReference type="PANTHER" id="PTHR13167:SF25">
    <property type="entry name" value="PIEZO-TYPE MECHANOSENSITIVE ION CHANNEL COMPONENT"/>
    <property type="match status" value="1"/>
</dbReference>
<feature type="region of interest" description="Disordered" evidence="1">
    <location>
        <begin position="231"/>
        <end position="264"/>
    </location>
</feature>
<keyword evidence="7" id="KW-1185">Reference proteome</keyword>
<dbReference type="EMBL" id="KK102036">
    <property type="protein sequence ID" value="KIY98867.1"/>
    <property type="molecule type" value="Genomic_DNA"/>
</dbReference>
<evidence type="ECO:0000259" key="5">
    <source>
        <dbReference type="Pfam" id="PF24874"/>
    </source>
</evidence>
<sequence>MLLAALVYSEVLLILQYTLLAMSRCMCDPSAPAGPEPGGCIALLAGPVARQRLRVIGLHQSAVRALPLFLVYLSLLVFNSSLDQYRPLGFLSPPRPPRRGAAGAQAGRRAAAGELALWAFGWVQGVVSAVAYACRAVWDHIRAFAFPHERHPSWIKVELGPPPAPPLIDGPDDAAEGGAAQAAAPPPPPPRAWCTPEGAAALQAALQGSLDALRSSDAGRASEVARAPDEGLVAQPGGAGPDAAAGLAPGLPPQAQQGQTSGPELEEAVAMLWSEGSTDGLSESPLGAGPPGASSVTDSEASWRGAGDGLGGLRGYGGGADLSSIGRLVLRLDRAAAAAASRPAPLRSTRPARDAAVAVDRLMQRRRAASHFEAAAERRRRQRLDEALPSDGATPDDAAAPGTEAPPSPPTPPAPLGLGLGPASDAAPAPDATSAAAAGAAPLPAAPPTGPAASEVAGHDLDVRGVEFHSRAPLDLYAPTAFVDFAAFIYCTLFYQAVMSSTSKTLADITDERQLPISYLAALITLFLFMGSHLGKSLLLLTQQLVLLPACLEPAWSGDSRRAQWHLRIFLLLKVTSWALGARQLRSGFPPRADFEGGGRQRFLFFAKADTAHMIGFYVFQAIPFAYELRTLLDWTCTITTLTWYQWLKLEDVRAGIFVEQCRLYYQLGRQIGDRVPRYVKLLQGALLFSALLLCIWLPLLLFSSSAPTYQTPAVAAAAVNASIGVSNARGDYAGVMEFPVFQGGQRRTAENWVGAAGGGGVIMPKALAAYAPDQVKLICTSQDSDALWRISPPARRALEAVLVEPSAAVNLGWSITRTAPLQQRAPRFLAMDRNAVAL</sequence>
<evidence type="ECO:0000256" key="2">
    <source>
        <dbReference type="SAM" id="Phobius"/>
    </source>
</evidence>
<feature type="region of interest" description="Disordered" evidence="1">
    <location>
        <begin position="370"/>
        <end position="456"/>
    </location>
</feature>
<organism evidence="6 7">
    <name type="scientific">Monoraphidium neglectum</name>
    <dbReference type="NCBI Taxonomy" id="145388"/>
    <lineage>
        <taxon>Eukaryota</taxon>
        <taxon>Viridiplantae</taxon>
        <taxon>Chlorophyta</taxon>
        <taxon>core chlorophytes</taxon>
        <taxon>Chlorophyceae</taxon>
        <taxon>CS clade</taxon>
        <taxon>Sphaeropleales</taxon>
        <taxon>Selenastraceae</taxon>
        <taxon>Monoraphidium</taxon>
    </lineage>
</organism>
<dbReference type="RefSeq" id="XP_013897887.1">
    <property type="nucleotide sequence ID" value="XM_014042433.1"/>
</dbReference>
<dbReference type="GO" id="GO:0071260">
    <property type="term" value="P:cellular response to mechanical stimulus"/>
    <property type="evidence" value="ECO:0007669"/>
    <property type="project" value="TreeGrafter"/>
</dbReference>
<dbReference type="PANTHER" id="PTHR13167">
    <property type="entry name" value="PIEZO-TYPE MECHANOSENSITIVE ION CHANNEL COMPONENT"/>
    <property type="match status" value="1"/>
</dbReference>
<dbReference type="GO" id="GO:0008381">
    <property type="term" value="F:mechanosensitive monoatomic ion channel activity"/>
    <property type="evidence" value="ECO:0007669"/>
    <property type="project" value="InterPro"/>
</dbReference>
<feature type="compositionally biased region" description="Low complexity" evidence="1">
    <location>
        <begin position="387"/>
        <end position="403"/>
    </location>
</feature>
<keyword evidence="2" id="KW-0812">Transmembrane</keyword>
<dbReference type="KEGG" id="mng:MNEG_9096"/>
<dbReference type="OrthoDB" id="552202at2759"/>
<feature type="transmembrane region" description="Helical" evidence="2">
    <location>
        <begin position="603"/>
        <end position="623"/>
    </location>
</feature>
<proteinExistence type="predicted"/>
<feature type="domain" description="Piezo THU9 and anchor" evidence="5">
    <location>
        <begin position="475"/>
        <end position="704"/>
    </location>
</feature>
<dbReference type="GO" id="GO:0005261">
    <property type="term" value="F:monoatomic cation channel activity"/>
    <property type="evidence" value="ECO:0007669"/>
    <property type="project" value="TreeGrafter"/>
</dbReference>
<reference evidence="6 7" key="1">
    <citation type="journal article" date="2013" name="BMC Genomics">
        <title>Reconstruction of the lipid metabolism for the microalga Monoraphidium neglectum from its genome sequence reveals characteristics suitable for biofuel production.</title>
        <authorList>
            <person name="Bogen C."/>
            <person name="Al-Dilaimi A."/>
            <person name="Albersmeier A."/>
            <person name="Wichmann J."/>
            <person name="Grundmann M."/>
            <person name="Rupp O."/>
            <person name="Lauersen K.J."/>
            <person name="Blifernez-Klassen O."/>
            <person name="Kalinowski J."/>
            <person name="Goesmann A."/>
            <person name="Mussgnug J.H."/>
            <person name="Kruse O."/>
        </authorList>
    </citation>
    <scope>NUCLEOTIDE SEQUENCE [LARGE SCALE GENOMIC DNA]</scope>
    <source>
        <strain evidence="6 7">SAG 48.87</strain>
    </source>
</reference>
<feature type="compositionally biased region" description="Pro residues" evidence="1">
    <location>
        <begin position="404"/>
        <end position="415"/>
    </location>
</feature>
<keyword evidence="2" id="KW-0472">Membrane</keyword>
<dbReference type="GO" id="GO:0050982">
    <property type="term" value="P:detection of mechanical stimulus"/>
    <property type="evidence" value="ECO:0007669"/>
    <property type="project" value="TreeGrafter"/>
</dbReference>
<evidence type="ECO:0000313" key="6">
    <source>
        <dbReference type="EMBL" id="KIY98867.1"/>
    </source>
</evidence>
<feature type="domain" description="Piezo non-specific cation channel cap" evidence="4">
    <location>
        <begin position="767"/>
        <end position="826"/>
    </location>
</feature>
<keyword evidence="2" id="KW-1133">Transmembrane helix</keyword>
<feature type="region of interest" description="Disordered" evidence="1">
    <location>
        <begin position="157"/>
        <end position="195"/>
    </location>
</feature>
<dbReference type="InterPro" id="IPR027272">
    <property type="entry name" value="Piezo"/>
</dbReference>
<evidence type="ECO:0000313" key="7">
    <source>
        <dbReference type="Proteomes" id="UP000054498"/>
    </source>
</evidence>
<dbReference type="InterPro" id="IPR056770">
    <property type="entry name" value="Piezo_THU9_anchor"/>
</dbReference>
<dbReference type="InterPro" id="IPR031334">
    <property type="entry name" value="Piezo_cap_dom"/>
</dbReference>
<feature type="region of interest" description="Disordered" evidence="1">
    <location>
        <begin position="277"/>
        <end position="303"/>
    </location>
</feature>
<feature type="chain" id="PRO_5002244865" evidence="3">
    <location>
        <begin position="28"/>
        <end position="839"/>
    </location>
</feature>
<feature type="signal peptide" evidence="3">
    <location>
        <begin position="1"/>
        <end position="27"/>
    </location>
</feature>
<dbReference type="GO" id="GO:0016020">
    <property type="term" value="C:membrane"/>
    <property type="evidence" value="ECO:0007669"/>
    <property type="project" value="InterPro"/>
</dbReference>
<dbReference type="STRING" id="145388.A0A0D2JHL8"/>
<feature type="transmembrane region" description="Helical" evidence="2">
    <location>
        <begin position="682"/>
        <end position="703"/>
    </location>
</feature>
<feature type="compositionally biased region" description="Low complexity" evidence="1">
    <location>
        <begin position="421"/>
        <end position="443"/>
    </location>
</feature>
<evidence type="ECO:0000259" key="4">
    <source>
        <dbReference type="Pfam" id="PF12166"/>
    </source>
</evidence>
<protein>
    <submittedName>
        <fullName evidence="6">Uncharacterized protein</fullName>
    </submittedName>
</protein>
<accession>A0A0D2JHL8</accession>
<feature type="transmembrane region" description="Helical" evidence="2">
    <location>
        <begin position="516"/>
        <end position="535"/>
    </location>
</feature>
<evidence type="ECO:0000256" key="3">
    <source>
        <dbReference type="SAM" id="SignalP"/>
    </source>
</evidence>
<name>A0A0D2JHL8_9CHLO</name>
<feature type="transmembrane region" description="Helical" evidence="2">
    <location>
        <begin position="565"/>
        <end position="582"/>
    </location>
</feature>
<dbReference type="AlphaFoldDB" id="A0A0D2JHL8"/>
<dbReference type="GeneID" id="25741971"/>
<feature type="compositionally biased region" description="Low complexity" evidence="1">
    <location>
        <begin position="241"/>
        <end position="259"/>
    </location>
</feature>
<dbReference type="Pfam" id="PF24874">
    <property type="entry name" value="Piezo_THU9_anchor"/>
    <property type="match status" value="1"/>
</dbReference>
<dbReference type="Pfam" id="PF12166">
    <property type="entry name" value="Piezo_cap"/>
    <property type="match status" value="1"/>
</dbReference>
<keyword evidence="3" id="KW-0732">Signal</keyword>
<dbReference type="Proteomes" id="UP000054498">
    <property type="component" value="Unassembled WGS sequence"/>
</dbReference>
<evidence type="ECO:0000256" key="1">
    <source>
        <dbReference type="SAM" id="MobiDB-lite"/>
    </source>
</evidence>
<gene>
    <name evidence="6" type="ORF">MNEG_9096</name>
</gene>
<dbReference type="GO" id="GO:0042391">
    <property type="term" value="P:regulation of membrane potential"/>
    <property type="evidence" value="ECO:0007669"/>
    <property type="project" value="TreeGrafter"/>
</dbReference>